<feature type="transmembrane region" description="Helical" evidence="1">
    <location>
        <begin position="397"/>
        <end position="414"/>
    </location>
</feature>
<feature type="transmembrane region" description="Helical" evidence="1">
    <location>
        <begin position="85"/>
        <end position="108"/>
    </location>
</feature>
<feature type="transmembrane region" description="Helical" evidence="1">
    <location>
        <begin position="245"/>
        <end position="270"/>
    </location>
</feature>
<dbReference type="EMBL" id="LCBS01000002">
    <property type="protein sequence ID" value="KKS17430.1"/>
    <property type="molecule type" value="Genomic_DNA"/>
</dbReference>
<protein>
    <recommendedName>
        <fullName evidence="4">Glycosyltransferase RgtA/B/C/D-like domain-containing protein</fullName>
    </recommendedName>
</protein>
<evidence type="ECO:0000313" key="2">
    <source>
        <dbReference type="EMBL" id="KKS17430.1"/>
    </source>
</evidence>
<proteinExistence type="predicted"/>
<keyword evidence="1" id="KW-0812">Transmembrane</keyword>
<dbReference type="Proteomes" id="UP000034163">
    <property type="component" value="Unassembled WGS sequence"/>
</dbReference>
<sequence length="427" mass="49722">MKGFFVFSSVAVVVFILKLSISTLGYNNDIEIWKHVSRGMLDGFLNGRVIYTYTQFYNHGPIRSYALYFLAFALNKLSLNDMYTFHIWVVFFLSIFDTIMALLIWKIFGKVSSLIYLLNPVSLLITGYHSQIESTTIMIGLLSWFVLLKAKDLYEKKNPKYKKLLIASAIILGFSLGIKHVLFFFPFYVFLMHRRNKIFKTSDIITYIFIPYFIFFGLFGIEILRDSYHPAAITFRNIKMFVFDYRSGGLYGTSGFAQLLHLFLPAAYIQKYFSWTPFFKDYSFFFVTSLLLFGVLAINKVKDIKIVYPLYLLAMFAFSPSLANQYMAVPLLAMSVFYKNIIAFIYFLNTYIYLAAGPSANISGLVRYQMNLLIGNIKVPFFPWSMSTQHQDKYSQVWAILLAILLLYQMYYTPTRKQVVNIIKNYL</sequence>
<comment type="caution">
    <text evidence="2">The sequence shown here is derived from an EMBL/GenBank/DDBJ whole genome shotgun (WGS) entry which is preliminary data.</text>
</comment>
<keyword evidence="1" id="KW-0472">Membrane</keyword>
<feature type="transmembrane region" description="Helical" evidence="1">
    <location>
        <begin position="336"/>
        <end position="356"/>
    </location>
</feature>
<feature type="transmembrane region" description="Helical" evidence="1">
    <location>
        <begin position="282"/>
        <end position="299"/>
    </location>
</feature>
<name>A0A0G0WXF7_UNCKA</name>
<dbReference type="AlphaFoldDB" id="A0A0G0WXF7"/>
<evidence type="ECO:0000313" key="3">
    <source>
        <dbReference type="Proteomes" id="UP000034163"/>
    </source>
</evidence>
<feature type="transmembrane region" description="Helical" evidence="1">
    <location>
        <begin position="128"/>
        <end position="148"/>
    </location>
</feature>
<feature type="transmembrane region" description="Helical" evidence="1">
    <location>
        <begin position="6"/>
        <end position="26"/>
    </location>
</feature>
<evidence type="ECO:0008006" key="4">
    <source>
        <dbReference type="Google" id="ProtNLM"/>
    </source>
</evidence>
<feature type="transmembrane region" description="Helical" evidence="1">
    <location>
        <begin position="204"/>
        <end position="224"/>
    </location>
</feature>
<gene>
    <name evidence="2" type="ORF">UU72_C0002G0013</name>
</gene>
<reference evidence="2 3" key="1">
    <citation type="journal article" date="2015" name="Nature">
        <title>rRNA introns, odd ribosomes, and small enigmatic genomes across a large radiation of phyla.</title>
        <authorList>
            <person name="Brown C.T."/>
            <person name="Hug L.A."/>
            <person name="Thomas B.C."/>
            <person name="Sharon I."/>
            <person name="Castelle C.J."/>
            <person name="Singh A."/>
            <person name="Wilkins M.J."/>
            <person name="Williams K.H."/>
            <person name="Banfield J.F."/>
        </authorList>
    </citation>
    <scope>NUCLEOTIDE SEQUENCE [LARGE SCALE GENOMIC DNA]</scope>
</reference>
<feature type="transmembrane region" description="Helical" evidence="1">
    <location>
        <begin position="306"/>
        <end position="324"/>
    </location>
</feature>
<organism evidence="2 3">
    <name type="scientific">candidate division WWE3 bacterium GW2011_GWB1_41_6</name>
    <dbReference type="NCBI Taxonomy" id="1619112"/>
    <lineage>
        <taxon>Bacteria</taxon>
        <taxon>Katanobacteria</taxon>
    </lineage>
</organism>
<evidence type="ECO:0000256" key="1">
    <source>
        <dbReference type="SAM" id="Phobius"/>
    </source>
</evidence>
<feature type="transmembrane region" description="Helical" evidence="1">
    <location>
        <begin position="169"/>
        <end position="192"/>
    </location>
</feature>
<accession>A0A0G0WXF7</accession>
<keyword evidence="1" id="KW-1133">Transmembrane helix</keyword>